<evidence type="ECO:0000259" key="1">
    <source>
        <dbReference type="Pfam" id="PF09347"/>
    </source>
</evidence>
<dbReference type="PANTHER" id="PTHR31527">
    <property type="entry name" value="RE64534P"/>
    <property type="match status" value="1"/>
</dbReference>
<dbReference type="RefSeq" id="WP_308992194.1">
    <property type="nucleotide sequence ID" value="NZ_CP155618.1"/>
</dbReference>
<dbReference type="InterPro" id="IPR018959">
    <property type="entry name" value="DUF1989"/>
</dbReference>
<feature type="domain" description="DUF1989" evidence="1">
    <location>
        <begin position="6"/>
        <end position="170"/>
    </location>
</feature>
<dbReference type="EMBL" id="CP155618">
    <property type="protein sequence ID" value="XBL14339.1"/>
    <property type="molecule type" value="Genomic_DNA"/>
</dbReference>
<gene>
    <name evidence="2" type="ORF">QLS71_018775</name>
</gene>
<evidence type="ECO:0000313" key="2">
    <source>
        <dbReference type="EMBL" id="XBL14339.1"/>
    </source>
</evidence>
<sequence>MEGVNIIAPQSGAAFEMDKGDTLTVIDPLGKQVSDMVLFNRADKKERISSGKTMDFEETILLTKGNFLWSNRSQKMMEIKEDSNGRNDFLLAPCSPETFKIMYNNPSYHPSCLENLYKNLMRYDIEIDEIPTAFNIFMNVQFDATGKLKVLPPTSKQGDLIRFKAEMDLIVGLTACSAEDSNGGYFKPINFIVTNHEGIIKDITKNFQ</sequence>
<organism evidence="2 3">
    <name type="scientific">Mariniflexile litorale</name>
    <dbReference type="NCBI Taxonomy" id="3045158"/>
    <lineage>
        <taxon>Bacteria</taxon>
        <taxon>Pseudomonadati</taxon>
        <taxon>Bacteroidota</taxon>
        <taxon>Flavobacteriia</taxon>
        <taxon>Flavobacteriales</taxon>
        <taxon>Flavobacteriaceae</taxon>
        <taxon>Mariniflexile</taxon>
    </lineage>
</organism>
<reference evidence="2" key="1">
    <citation type="submission" date="2024-04" db="EMBL/GenBank/DDBJ databases">
        <title>Mariniflexile litorale, isolated from the shallow sediments of the Sea of Japan.</title>
        <authorList>
            <person name="Romanenko L."/>
            <person name="Isaeva M."/>
        </authorList>
    </citation>
    <scope>NUCLEOTIDE SEQUENCE [LARGE SCALE GENOMIC DNA]</scope>
    <source>
        <strain evidence="2">KMM 9835</strain>
    </source>
</reference>
<dbReference type="PANTHER" id="PTHR31527:SF0">
    <property type="entry name" value="RE64534P"/>
    <property type="match status" value="1"/>
</dbReference>
<dbReference type="AlphaFoldDB" id="A0AAU7EFW4"/>
<evidence type="ECO:0000313" key="3">
    <source>
        <dbReference type="Proteomes" id="UP001224325"/>
    </source>
</evidence>
<protein>
    <submittedName>
        <fullName evidence="2">Urea carboxylase-associated family protein</fullName>
    </submittedName>
</protein>
<dbReference type="Pfam" id="PF09347">
    <property type="entry name" value="DUF1989"/>
    <property type="match status" value="1"/>
</dbReference>
<accession>A0AAU7EFW4</accession>
<name>A0AAU7EFW4_9FLAO</name>
<keyword evidence="3" id="KW-1185">Reference proteome</keyword>
<proteinExistence type="predicted"/>
<dbReference type="Proteomes" id="UP001224325">
    <property type="component" value="Chromosome"/>
</dbReference>
<dbReference type="KEGG" id="mlil:QLS71_018775"/>